<evidence type="ECO:0000313" key="1">
    <source>
        <dbReference type="EMBL" id="KAJ1931166.1"/>
    </source>
</evidence>
<feature type="non-terminal residue" evidence="1">
    <location>
        <position position="96"/>
    </location>
</feature>
<organism evidence="1 2">
    <name type="scientific">Linderina macrospora</name>
    <dbReference type="NCBI Taxonomy" id="4868"/>
    <lineage>
        <taxon>Eukaryota</taxon>
        <taxon>Fungi</taxon>
        <taxon>Fungi incertae sedis</taxon>
        <taxon>Zoopagomycota</taxon>
        <taxon>Kickxellomycotina</taxon>
        <taxon>Kickxellomycetes</taxon>
        <taxon>Kickxellales</taxon>
        <taxon>Kickxellaceae</taxon>
        <taxon>Linderina</taxon>
    </lineage>
</organism>
<dbReference type="Proteomes" id="UP001150603">
    <property type="component" value="Unassembled WGS sequence"/>
</dbReference>
<gene>
    <name evidence="1" type="ORF">FBU59_006809</name>
</gene>
<evidence type="ECO:0000313" key="2">
    <source>
        <dbReference type="Proteomes" id="UP001150603"/>
    </source>
</evidence>
<comment type="caution">
    <text evidence="1">The sequence shown here is derived from an EMBL/GenBank/DDBJ whole genome shotgun (WGS) entry which is preliminary data.</text>
</comment>
<reference evidence="1" key="1">
    <citation type="submission" date="2022-07" db="EMBL/GenBank/DDBJ databases">
        <title>Phylogenomic reconstructions and comparative analyses of Kickxellomycotina fungi.</title>
        <authorList>
            <person name="Reynolds N.K."/>
            <person name="Stajich J.E."/>
            <person name="Barry K."/>
            <person name="Grigoriev I.V."/>
            <person name="Crous P."/>
            <person name="Smith M.E."/>
        </authorList>
    </citation>
    <scope>NUCLEOTIDE SEQUENCE</scope>
    <source>
        <strain evidence="1">NRRL 5244</strain>
    </source>
</reference>
<name>A0ACC1IYR8_9FUNG</name>
<protein>
    <submittedName>
        <fullName evidence="1">Uncharacterized protein</fullName>
    </submittedName>
</protein>
<dbReference type="EMBL" id="JANBPW010006141">
    <property type="protein sequence ID" value="KAJ1931166.1"/>
    <property type="molecule type" value="Genomic_DNA"/>
</dbReference>
<sequence length="96" mass="11002">MLVVCYLQQTCRAYLVSIMQPVMRAISPYVENCELDLLRLPPGTTTDTLDCNAFNLYTVCRAVLDAVFVAVKYAPPEMRRMCAFIRHNIESQWDPP</sequence>
<keyword evidence="2" id="KW-1185">Reference proteome</keyword>
<proteinExistence type="predicted"/>
<accession>A0ACC1IYR8</accession>